<reference evidence="4 5" key="1">
    <citation type="submission" date="2009-09" db="EMBL/GenBank/DDBJ databases">
        <authorList>
            <person name="Weinstock G."/>
            <person name="Sodergren E."/>
            <person name="Clifton S."/>
            <person name="Fulton L."/>
            <person name="Fulton B."/>
            <person name="Courtney L."/>
            <person name="Fronick C."/>
            <person name="Harrison M."/>
            <person name="Strong C."/>
            <person name="Farmer C."/>
            <person name="Delahaunty K."/>
            <person name="Markovic C."/>
            <person name="Hall O."/>
            <person name="Minx P."/>
            <person name="Tomlinson C."/>
            <person name="Mitreva M."/>
            <person name="Nelson J."/>
            <person name="Hou S."/>
            <person name="Wollam A."/>
            <person name="Pepin K.H."/>
            <person name="Johnson M."/>
            <person name="Bhonagiri V."/>
            <person name="Nash W.E."/>
            <person name="Warren W."/>
            <person name="Chinwalla A."/>
            <person name="Mardis E.R."/>
            <person name="Wilson R.K."/>
        </authorList>
    </citation>
    <scope>NUCLEOTIDE SEQUENCE [LARGE SCALE GENOMIC DNA]</scope>
    <source>
        <strain evidence="4">ATCC 35185</strain>
        <strain evidence="5">ATCC 35185 / DSM 20758 / VPI D19B-28</strain>
    </source>
</reference>
<dbReference type="EMBL" id="CP002637">
    <property type="protein sequence ID" value="AEC01084.1"/>
    <property type="molecule type" value="Genomic_DNA"/>
</dbReference>
<evidence type="ECO:0000259" key="2">
    <source>
        <dbReference type="Pfam" id="PF13672"/>
    </source>
</evidence>
<evidence type="ECO:0000256" key="1">
    <source>
        <dbReference type="SAM" id="MobiDB-lite"/>
    </source>
</evidence>
<dbReference type="EMBL" id="ACKP02000046">
    <property type="protein sequence ID" value="EEX76613.1"/>
    <property type="molecule type" value="Genomic_DNA"/>
</dbReference>
<sequence>MTENEASADVKTEKVRLEKHAAAELSEPREGLPEASAAPPETVDKPTTPEPMEKPTTPKATGEPSALDDVLPEPMGEPPVSSAAPPEPMGTTPEPIAAQAELPKQPSEWIAIPFAPDSEPPASGAAPSKPTSEPPASTSAAAAADAEVDADAAADDASLALSDEAVLAHTASLWQYHPVPQDEPDAAPEYKTAEKRIGTADFVAARVRGKKHKHEATNCDDWFAVAAVGDIAVLAVSDGAGSKHFSRVGARAASEAAVGSIYEQLRTLDAASAKNRAAFALPLSDAAFGEACARLGAALHTGVLDARRAVLAAFHERCGQEAYTKHLGRDLALSDFAATLLVTVAVPVPELGEVLVLSCQVGDGMTCAIDTHAPYGNAVKLLGKPDSGDFSGETDFLTSEAMADIASLQRRTLVTRGACDLILTMTDGVADDYFNEQEMHRLYLDLVANGIVPGMQGAATFTRTEVELLRSLPQPAAFPWVNDKEQHIALQYASHICRKIPTTEECLWQNAHVLALAAEDTSLKGVASHAERLKIWLDNYVTRASFDDRTLALLAWKEPPHV</sequence>
<evidence type="ECO:0000313" key="3">
    <source>
        <dbReference type="EMBL" id="AEC01084.1"/>
    </source>
</evidence>
<dbReference type="eggNOG" id="COG0631">
    <property type="taxonomic scope" value="Bacteria"/>
</dbReference>
<dbReference type="AlphaFoldDB" id="C9LWT7"/>
<protein>
    <recommendedName>
        <fullName evidence="2">PPM-type phosphatase domain-containing protein</fullName>
    </recommendedName>
</protein>
<dbReference type="InterPro" id="IPR001932">
    <property type="entry name" value="PPM-type_phosphatase-like_dom"/>
</dbReference>
<evidence type="ECO:0000313" key="5">
    <source>
        <dbReference type="Proteomes" id="UP000003505"/>
    </source>
</evidence>
<dbReference type="Pfam" id="PF13672">
    <property type="entry name" value="PP2C_2"/>
    <property type="match status" value="1"/>
</dbReference>
<dbReference type="KEGG" id="ssg:Selsp_2137"/>
<dbReference type="RefSeq" id="WP_006193245.1">
    <property type="nucleotide sequence ID" value="NC_015437.1"/>
</dbReference>
<feature type="compositionally biased region" description="Low complexity" evidence="1">
    <location>
        <begin position="125"/>
        <end position="145"/>
    </location>
</feature>
<evidence type="ECO:0000313" key="6">
    <source>
        <dbReference type="Proteomes" id="UP000011124"/>
    </source>
</evidence>
<dbReference type="Proteomes" id="UP000011124">
    <property type="component" value="Chromosome"/>
</dbReference>
<dbReference type="OrthoDB" id="963478at2"/>
<evidence type="ECO:0000313" key="4">
    <source>
        <dbReference type="EMBL" id="EEX76613.1"/>
    </source>
</evidence>
<feature type="domain" description="PPM-type phosphatase" evidence="2">
    <location>
        <begin position="208"/>
        <end position="442"/>
    </location>
</feature>
<accession>C9LWT7</accession>
<feature type="compositionally biased region" description="Basic and acidic residues" evidence="1">
    <location>
        <begin position="8"/>
        <end position="32"/>
    </location>
</feature>
<dbReference type="STRING" id="546271.Selsp_2137"/>
<proteinExistence type="predicted"/>
<dbReference type="Proteomes" id="UP000003505">
    <property type="component" value="Unassembled WGS sequence"/>
</dbReference>
<organism evidence="4 5">
    <name type="scientific">Selenomonas sputigena (strain ATCC 35185 / DSM 20758 / CCUG 44933 / VPI D19B-28)</name>
    <dbReference type="NCBI Taxonomy" id="546271"/>
    <lineage>
        <taxon>Bacteria</taxon>
        <taxon>Bacillati</taxon>
        <taxon>Bacillota</taxon>
        <taxon>Negativicutes</taxon>
        <taxon>Selenomonadales</taxon>
        <taxon>Selenomonadaceae</taxon>
        <taxon>Selenomonas</taxon>
    </lineage>
</organism>
<name>C9LWT7_SELS3</name>
<reference evidence="3 6" key="2">
    <citation type="submission" date="2011-04" db="EMBL/GenBank/DDBJ databases">
        <title>The complete genome of Selenomonas sputigena DSM 20758.</title>
        <authorList>
            <consortium name="US DOE Joint Genome Institute (JGI-PGF)"/>
            <person name="Lucas S."/>
            <person name="Copeland A."/>
            <person name="Lapidus A."/>
            <person name="Bruce D."/>
            <person name="Goodwin L."/>
            <person name="Pitluck S."/>
            <person name="Peters L."/>
            <person name="Kyrpides N."/>
            <person name="Mavromatis K."/>
            <person name="Ivanova N."/>
            <person name="Ovchinnikova G."/>
            <person name="Teshima H."/>
            <person name="Detter J.C."/>
            <person name="Tapia R."/>
            <person name="Han C."/>
            <person name="Land M."/>
            <person name="Hauser L."/>
            <person name="Markowitz V."/>
            <person name="Cheng J.-F."/>
            <person name="Hugenholtz P."/>
            <person name="Woyke T."/>
            <person name="Wu D."/>
            <person name="Gronow S."/>
            <person name="Wellnitz S."/>
            <person name="Schneider S."/>
            <person name="Klenk H.-P."/>
            <person name="Eisen J.A."/>
        </authorList>
    </citation>
    <scope>NUCLEOTIDE SEQUENCE [LARGE SCALE GENOMIC DNA]</scope>
    <source>
        <strain evidence="3">ATCC 35185</strain>
        <strain evidence="6">ATCC 35185 / DSM 20758 / VPI D19B-28</strain>
    </source>
</reference>
<feature type="region of interest" description="Disordered" evidence="1">
    <location>
        <begin position="1"/>
        <end position="149"/>
    </location>
</feature>
<dbReference type="HOGENOM" id="CLU_035413_0_0_9"/>
<keyword evidence="6" id="KW-1185">Reference proteome</keyword>
<gene>
    <name evidence="3" type="ordered locus">Selsp_2137</name>
    <name evidence="4" type="ORF">SELSPUOL_01942</name>
</gene>